<reference evidence="3 4" key="1">
    <citation type="submission" date="2019-11" db="EMBL/GenBank/DDBJ databases">
        <title>Acidiferrimicrobium australis gen. nov., sp. nov., an acidophilic and obligately heterotrophic, member of the Actinobacteria that catalyses dissimilatory oxido- reduction of iron isolated from metal-rich acidic water in Chile.</title>
        <authorList>
            <person name="Gonzalez D."/>
            <person name="Huber K."/>
            <person name="Hedrich S."/>
            <person name="Rojas-Villalobos C."/>
            <person name="Quatrini R."/>
            <person name="Dinamarca M.A."/>
            <person name="Schwarz A."/>
            <person name="Canales C."/>
            <person name="Nancucheo I."/>
        </authorList>
    </citation>
    <scope>NUCLEOTIDE SEQUENCE [LARGE SCALE GENOMIC DNA]</scope>
    <source>
        <strain evidence="3 4">USS-CCA1</strain>
    </source>
</reference>
<protein>
    <recommendedName>
        <fullName evidence="2">Aromatic-ring-hydroxylating dioxygenase alpha subunit C-terminal domain-containing protein</fullName>
    </recommendedName>
</protein>
<evidence type="ECO:0000259" key="2">
    <source>
        <dbReference type="Pfam" id="PF00848"/>
    </source>
</evidence>
<dbReference type="SUPFAM" id="SSF55961">
    <property type="entry name" value="Bet v1-like"/>
    <property type="match status" value="1"/>
</dbReference>
<dbReference type="Pfam" id="PF00848">
    <property type="entry name" value="Ring_hydroxyl_A"/>
    <property type="match status" value="1"/>
</dbReference>
<dbReference type="InterPro" id="IPR015879">
    <property type="entry name" value="Ring_hydroxy_dOase_asu_C_dom"/>
</dbReference>
<dbReference type="PANTHER" id="PTHR43756">
    <property type="entry name" value="CHOLINE MONOOXYGENASE, CHLOROPLASTIC"/>
    <property type="match status" value="1"/>
</dbReference>
<dbReference type="Gene3D" id="2.102.10.10">
    <property type="entry name" value="Rieske [2Fe-2S] iron-sulphur domain"/>
    <property type="match status" value="1"/>
</dbReference>
<comment type="cofactor">
    <cofactor evidence="1">
        <name>Fe cation</name>
        <dbReference type="ChEBI" id="CHEBI:24875"/>
    </cofactor>
</comment>
<dbReference type="PANTHER" id="PTHR43756:SF5">
    <property type="entry name" value="CHOLINE MONOOXYGENASE, CHLOROPLASTIC"/>
    <property type="match status" value="1"/>
</dbReference>
<sequence length="254" mass="27552">MDCREFGLAAIRVESWQGCLFVNLSGDAPPLEQWLDEQEDQPRNFERWDLGSLRVAHTTVAEIKANWKILIENYAACLHCPGVHPELVALIPAYRSGSVSEGREDFGVSLATRSSALTATGVTALPALPHLTEQEATSYYGAFAFPNAFLDVSGTFATLTALLPRAADHTTLVTEYLFAPGTMAADGFDPSDVIAFNELVIAQDNGICERVQRGVASRSFVAGVYPDKDSGPHEFDQFYLRHMEAAGVSEPPGA</sequence>
<dbReference type="Proteomes" id="UP000437736">
    <property type="component" value="Unassembled WGS sequence"/>
</dbReference>
<dbReference type="PRINTS" id="PR00090">
    <property type="entry name" value="RNGDIOXGNASE"/>
</dbReference>
<evidence type="ECO:0000313" key="4">
    <source>
        <dbReference type="Proteomes" id="UP000437736"/>
    </source>
</evidence>
<evidence type="ECO:0000256" key="1">
    <source>
        <dbReference type="ARBA" id="ARBA00001962"/>
    </source>
</evidence>
<organism evidence="3 4">
    <name type="scientific">Acidiferrimicrobium australe</name>
    <dbReference type="NCBI Taxonomy" id="2664430"/>
    <lineage>
        <taxon>Bacteria</taxon>
        <taxon>Bacillati</taxon>
        <taxon>Actinomycetota</taxon>
        <taxon>Acidimicrobiia</taxon>
        <taxon>Acidimicrobiales</taxon>
        <taxon>Acidimicrobiaceae</taxon>
        <taxon>Acidiferrimicrobium</taxon>
    </lineage>
</organism>
<keyword evidence="4" id="KW-1185">Reference proteome</keyword>
<accession>A0ABW9QUE7</accession>
<dbReference type="InterPro" id="IPR036922">
    <property type="entry name" value="Rieske_2Fe-2S_sf"/>
</dbReference>
<evidence type="ECO:0000313" key="3">
    <source>
        <dbReference type="EMBL" id="MST33497.1"/>
    </source>
</evidence>
<dbReference type="InterPro" id="IPR001663">
    <property type="entry name" value="Rng_hydr_dOase-A"/>
</dbReference>
<name>A0ABW9QUE7_9ACTN</name>
<feature type="domain" description="Aromatic-ring-hydroxylating dioxygenase alpha subunit C-terminal" evidence="2">
    <location>
        <begin position="52"/>
        <end position="244"/>
    </location>
</feature>
<gene>
    <name evidence="3" type="ORF">GHK86_12295</name>
</gene>
<proteinExistence type="predicted"/>
<comment type="caution">
    <text evidence="3">The sequence shown here is derived from an EMBL/GenBank/DDBJ whole genome shotgun (WGS) entry which is preliminary data.</text>
</comment>
<dbReference type="Gene3D" id="3.90.380.10">
    <property type="entry name" value="Naphthalene 1,2-dioxygenase Alpha Subunit, Chain A, domain 1"/>
    <property type="match status" value="2"/>
</dbReference>
<dbReference type="EMBL" id="WJHE01000616">
    <property type="protein sequence ID" value="MST33497.1"/>
    <property type="molecule type" value="Genomic_DNA"/>
</dbReference>